<gene>
    <name evidence="8" type="ORF">NCTC13100_01430</name>
</gene>
<organism evidence="8 9">
    <name type="scientific">Porphyromonas macacae</name>
    <dbReference type="NCBI Taxonomy" id="28115"/>
    <lineage>
        <taxon>Bacteria</taxon>
        <taxon>Pseudomonadati</taxon>
        <taxon>Bacteroidota</taxon>
        <taxon>Bacteroidia</taxon>
        <taxon>Bacteroidales</taxon>
        <taxon>Porphyromonadaceae</taxon>
        <taxon>Porphyromonas</taxon>
    </lineage>
</organism>
<dbReference type="InterPro" id="IPR039426">
    <property type="entry name" value="TonB-dep_rcpt-like"/>
</dbReference>
<dbReference type="Gene3D" id="2.40.170.20">
    <property type="entry name" value="TonB-dependent receptor, beta-barrel domain"/>
    <property type="match status" value="1"/>
</dbReference>
<dbReference type="PANTHER" id="PTHR30069">
    <property type="entry name" value="TONB-DEPENDENT OUTER MEMBRANE RECEPTOR"/>
    <property type="match status" value="1"/>
</dbReference>
<sequence>MKRYIQKSLLWLFFTLFILFSSFAQLEITGKITDEHGKPVHFANVRVPGSFDGSSSDSLGKFLFVTNRSLPLTLIASHLNYRADTLVLSRESACKSIFFKLRELPSHRLQEVVVSVSAFSVGSVHTRTALKAMDIYTNPSGNGDLGMGMRQIPGLQDVGDREGFFVRGGDAAETVVVIDGVRVSNFFGQSNPDNPARSRFPAGLFSGMSLVTGGFGVSDGGALSGLLKLNLSGASPSFWNVGISPLFVNGGGGWQSRSGKIYLEQQLSYTNSAYVALFLKPEFRLNGTNCSVASVSRVYWQSAEKDVVKALFMYNREEQGSFHLSPDAPDRTVYRGDDNYVFGMFNWLRRFTPYSSLEFSGGYSFNDSRLGESFREKSLFDNSLHNHYLQAHVKMQHNLPGIRYVYGLDYLYSKVDLSFIYKQRPLNLKVRLPELAAYAEVSSPAWHNGFISAGLRTEYSPGHAMQWLPRISLTQKIFPRHTITFDTGLYAAFGDYLRYGVEPEKREKVAQYNLTYEWRPGNFQILRLQVYDKEYRRLHFLSDAGQVLHTGKGYARGVDFFWKGGGLIKNMEHWVSYSFTDAQRTLFFSSLQEQPGFVARHTGSLVLKYWWSRLSSLFNVSFTYRSGMKYHNPNLRNGSYMNEETPSNLNMSASYNYPFKRGRVNGVLVLSAHNLFNSNPTYGYRYSQSPQNGVYNAVRITSPYKQFYMVALFLNIGVDRRNEIMNTNLKINNR</sequence>
<reference evidence="8 9" key="1">
    <citation type="submission" date="2018-06" db="EMBL/GenBank/DDBJ databases">
        <authorList>
            <consortium name="Pathogen Informatics"/>
            <person name="Doyle S."/>
        </authorList>
    </citation>
    <scope>NUCLEOTIDE SEQUENCE [LARGE SCALE GENOMIC DNA]</scope>
    <source>
        <strain evidence="8 9">NCTC13100</strain>
    </source>
</reference>
<accession>A0A379DKJ8</accession>
<keyword evidence="4" id="KW-0812">Transmembrane</keyword>
<keyword evidence="3" id="KW-1134">Transmembrane beta strand</keyword>
<dbReference type="InterPro" id="IPR036942">
    <property type="entry name" value="Beta-barrel_TonB_sf"/>
</dbReference>
<dbReference type="SUPFAM" id="SSF49464">
    <property type="entry name" value="Carboxypeptidase regulatory domain-like"/>
    <property type="match status" value="1"/>
</dbReference>
<dbReference type="AlphaFoldDB" id="A0A379DKJ8"/>
<keyword evidence="8" id="KW-0675">Receptor</keyword>
<evidence type="ECO:0000256" key="4">
    <source>
        <dbReference type="ARBA" id="ARBA00022692"/>
    </source>
</evidence>
<dbReference type="RefSeq" id="WP_018360787.1">
    <property type="nucleotide sequence ID" value="NZ_UGTI01000001.1"/>
</dbReference>
<comment type="subcellular location">
    <subcellularLocation>
        <location evidence="1">Cell outer membrane</location>
        <topology evidence="1">Multi-pass membrane protein</topology>
    </subcellularLocation>
</comment>
<dbReference type="SUPFAM" id="SSF56935">
    <property type="entry name" value="Porins"/>
    <property type="match status" value="1"/>
</dbReference>
<dbReference type="InterPro" id="IPR008969">
    <property type="entry name" value="CarboxyPept-like_regulatory"/>
</dbReference>
<evidence type="ECO:0000313" key="9">
    <source>
        <dbReference type="Proteomes" id="UP000254263"/>
    </source>
</evidence>
<dbReference type="GO" id="GO:0015344">
    <property type="term" value="F:siderophore uptake transmembrane transporter activity"/>
    <property type="evidence" value="ECO:0007669"/>
    <property type="project" value="TreeGrafter"/>
</dbReference>
<protein>
    <submittedName>
        <fullName evidence="8">Outer membrane cobalamin receptor protein</fullName>
    </submittedName>
</protein>
<evidence type="ECO:0000256" key="5">
    <source>
        <dbReference type="ARBA" id="ARBA00022729"/>
    </source>
</evidence>
<evidence type="ECO:0000256" key="3">
    <source>
        <dbReference type="ARBA" id="ARBA00022452"/>
    </source>
</evidence>
<evidence type="ECO:0000256" key="6">
    <source>
        <dbReference type="ARBA" id="ARBA00023136"/>
    </source>
</evidence>
<dbReference type="EMBL" id="UGTI01000001">
    <property type="protein sequence ID" value="SUB78275.1"/>
    <property type="molecule type" value="Genomic_DNA"/>
</dbReference>
<dbReference type="PANTHER" id="PTHR30069:SF29">
    <property type="entry name" value="HEMOGLOBIN AND HEMOGLOBIN-HAPTOGLOBIN-BINDING PROTEIN 1-RELATED"/>
    <property type="match status" value="1"/>
</dbReference>
<proteinExistence type="predicted"/>
<keyword evidence="6" id="KW-0472">Membrane</keyword>
<evidence type="ECO:0000313" key="8">
    <source>
        <dbReference type="EMBL" id="SUB78275.1"/>
    </source>
</evidence>
<keyword evidence="2" id="KW-0813">Transport</keyword>
<dbReference type="GO" id="GO:0009279">
    <property type="term" value="C:cell outer membrane"/>
    <property type="evidence" value="ECO:0007669"/>
    <property type="project" value="UniProtKB-SubCell"/>
</dbReference>
<dbReference type="Proteomes" id="UP000254263">
    <property type="component" value="Unassembled WGS sequence"/>
</dbReference>
<dbReference type="GO" id="GO:0044718">
    <property type="term" value="P:siderophore transmembrane transport"/>
    <property type="evidence" value="ECO:0007669"/>
    <property type="project" value="TreeGrafter"/>
</dbReference>
<keyword evidence="7" id="KW-0998">Cell outer membrane</keyword>
<name>A0A379DKJ8_9PORP</name>
<evidence type="ECO:0000256" key="1">
    <source>
        <dbReference type="ARBA" id="ARBA00004571"/>
    </source>
</evidence>
<evidence type="ECO:0000256" key="2">
    <source>
        <dbReference type="ARBA" id="ARBA00022448"/>
    </source>
</evidence>
<evidence type="ECO:0000256" key="7">
    <source>
        <dbReference type="ARBA" id="ARBA00023237"/>
    </source>
</evidence>
<keyword evidence="5" id="KW-0732">Signal</keyword>
<dbReference type="Pfam" id="PF13715">
    <property type="entry name" value="CarbopepD_reg_2"/>
    <property type="match status" value="1"/>
</dbReference>